<evidence type="ECO:0000256" key="23">
    <source>
        <dbReference type="SAM" id="MobiDB-lite"/>
    </source>
</evidence>
<evidence type="ECO:0000256" key="6">
    <source>
        <dbReference type="ARBA" id="ARBA00022483"/>
    </source>
</evidence>
<keyword evidence="15 21" id="KW-0440">LIM domain</keyword>
<evidence type="ECO:0000256" key="18">
    <source>
        <dbReference type="ARBA" id="ARBA00023212"/>
    </source>
</evidence>
<dbReference type="PROSITE" id="PS51848">
    <property type="entry name" value="BMERB"/>
    <property type="match status" value="1"/>
</dbReference>
<feature type="region of interest" description="Disordered" evidence="23">
    <location>
        <begin position="877"/>
        <end position="971"/>
    </location>
</feature>
<dbReference type="Gene3D" id="1.10.418.10">
    <property type="entry name" value="Calponin-like domain"/>
    <property type="match status" value="1"/>
</dbReference>
<keyword evidence="9 21" id="KW-0479">Metal-binding</keyword>
<dbReference type="Pfam" id="PF12130">
    <property type="entry name" value="bMERB_dom"/>
    <property type="match status" value="1"/>
</dbReference>
<dbReference type="PANTHER" id="PTHR23167">
    <property type="entry name" value="CALPONIN HOMOLOGY DOMAIN-CONTAINING PROTEIN DDB_G0272472-RELATED"/>
    <property type="match status" value="1"/>
</dbReference>
<keyword evidence="6" id="KW-0268">Exocytosis</keyword>
<keyword evidence="11 21" id="KW-0862">Zinc</keyword>
<feature type="compositionally biased region" description="Pro residues" evidence="23">
    <location>
        <begin position="1012"/>
        <end position="1022"/>
    </location>
</feature>
<dbReference type="SUPFAM" id="SSF47576">
    <property type="entry name" value="Calponin-homology domain, CH-domain"/>
    <property type="match status" value="1"/>
</dbReference>
<dbReference type="Pfam" id="PF00412">
    <property type="entry name" value="LIM"/>
    <property type="match status" value="1"/>
</dbReference>
<dbReference type="InterPro" id="IPR022735">
    <property type="entry name" value="bMERB_dom"/>
</dbReference>
<feature type="compositionally biased region" description="Basic and acidic residues" evidence="23">
    <location>
        <begin position="990"/>
        <end position="1001"/>
    </location>
</feature>
<reference evidence="27" key="1">
    <citation type="submission" date="2025-08" db="UniProtKB">
        <authorList>
            <consortium name="Ensembl"/>
        </authorList>
    </citation>
    <scope>IDENTIFICATION</scope>
</reference>
<dbReference type="SMART" id="SM00132">
    <property type="entry name" value="LIM"/>
    <property type="match status" value="1"/>
</dbReference>
<evidence type="ECO:0000313" key="27">
    <source>
        <dbReference type="Ensembl" id="ENSCCRP00000052739.2"/>
    </source>
</evidence>
<evidence type="ECO:0000256" key="17">
    <source>
        <dbReference type="ARBA" id="ARBA00023203"/>
    </source>
</evidence>
<dbReference type="InterPro" id="IPR001715">
    <property type="entry name" value="CH_dom"/>
</dbReference>
<evidence type="ECO:0000256" key="3">
    <source>
        <dbReference type="ARBA" id="ARBA00004245"/>
    </source>
</evidence>
<evidence type="ECO:0000256" key="20">
    <source>
        <dbReference type="ARBA" id="ARBA00049522"/>
    </source>
</evidence>
<dbReference type="GO" id="GO:0046872">
    <property type="term" value="F:metal ion binding"/>
    <property type="evidence" value="ECO:0007669"/>
    <property type="project" value="UniProtKB-KW"/>
</dbReference>
<dbReference type="Gene3D" id="3.50.50.60">
    <property type="entry name" value="FAD/NAD(P)-binding domain"/>
    <property type="match status" value="2"/>
</dbReference>
<feature type="compositionally biased region" description="Low complexity" evidence="23">
    <location>
        <begin position="1103"/>
        <end position="1113"/>
    </location>
</feature>
<evidence type="ECO:0000256" key="2">
    <source>
        <dbReference type="ARBA" id="ARBA00004123"/>
    </source>
</evidence>
<keyword evidence="7" id="KW-0963">Cytoplasm</keyword>
<evidence type="ECO:0000256" key="7">
    <source>
        <dbReference type="ARBA" id="ARBA00022490"/>
    </source>
</evidence>
<keyword evidence="14" id="KW-0503">Monooxygenase</keyword>
<dbReference type="GO" id="GO:0003779">
    <property type="term" value="F:actin binding"/>
    <property type="evidence" value="ECO:0007669"/>
    <property type="project" value="UniProtKB-KW"/>
</dbReference>
<sequence length="1608" mass="181045">MWDGQSEACQAHALFDALVQAATCRETLRAFQELCKELKLHPGGQPQFYHALRSRLHDWKAKALWAKLDKRASQREYMRGHACTSTTCLIIGAGPCGLRTAIELRFLGARVVLVEKRDAFSRNNVLHLWPFTIQDLRGLGAKKFYGKFCAGAIDHISIRQLQLMLLKVALLLGVEVHVNVEFKHLVEPPEDQEKRVGWRAEVHPSSHPVSQLEFDVVIGADGRRNTLPGICKNTWSRQLSFFVFSNMNKFFIQHLFCAGIDLENIVYYKDDTHYFVMTAKKQSLLEKGVILRDYADTEMLLSRNNVDQNALLSYAHEAADFSTNHQLPTLDFAINHYGQADVAMFDFTCMYASENAAMVRQRRGHPLLVALVGDSLLEPFWPMGTGIARGFLAATDTAWMVRSWGQGNTPSEVLAERESVYRLLPQTTPENISKNYNQYSVDPASRYPNINMQLISAVCHLIDTGEGPVLSLDAVSSPHPRLTRQESMARYSKLLSWCQEQTHGYMNVCVTDFTTSWRSGLALCALIHRFRPDLIDFASLEESEAELNCQLGLDMAELEFGICPIMTGKEMSALEESDSLCMVMYLSQLHELLKDTASEEKAVPFSSPKSPISLLSKLGQSLSRKRNPKDKKEKEADSVGNGKRRRTSQTGQSEEDNVPHDSKENKTSGVTRGSEPKVAEGHSRVRSMTTLLLAKFEENSPLASASATRRQGSQKEFPVNMGSSDVCYFCGRRVYVMERLSAEGKFFHRSCFQCDHCSTTLRLSNYAYDQLHGKFYCKHHFNYKMTSVAQRKRPSSPAPPAPSSASTSLSSLGSVGTATPPESWSSSAHPDIVSSLTKRLCGTPERIELENYKPCPKQQDSPLQEVPEETLAQHNLSASLQEKNTEEQSSSSESDLEEEELAWKEEEGPNIRTNRERELDLGEELNEEEGGENQEKQEEEEEAEDEEEEEEEEEEGEVSEEEQDEGNSSDGGCLFLLIFFRNVSDKMDIDTSSVRESKPCDQQEQEESLPSLKPPESGPTPTPELSTNPENPPVKRSEVVEEFWLKSAEIRKSLGLTPLSRECDPKHTAAQTSNIKESFYTSVAYITSYNTNSANQTPRNCDSSTQTPSQSTSPPEPSHTMDGDAGVTLEETIGRSSVIHRLSITVEGCVMGDKQDLDLSSTSFGNESILNPDTGLPTPPYSPSSSPLVSKQGRALHHSEPILDREVMVFSSTCATPVPQQDGFKPKLNQAWSLPPDDIEILCGDEAEGASRLPERSGVTETVGQTDNRRLEHRRTLPDRLVAPLLAGGPEVRLRRSEMKLWGADNGVVEKEKKCNSLFLPRKSRKSMNTAAEAQREPGKHKSLWKTVFSVYKKDKKRKEAAMVAETLPAATNTETKRKVSGINRTSDLCFRKNPSFSEDTDLSCHALLERCPLRAQKSKDFRVKTEEELNAKLTRRVQRAARRQAKQEELRRLHRAQIIQRQLEQVEVKQRQLEEKGVAVEKALRGEAGMGKKDDPSLMHQWFKLVQEKNALVRYESELMIFARELELEDRQSRLQQELRERMAVDDDLKGEDELAEERRILSEMLDVVEQRDALVALLEEQRVREKEEDGDLEAVMLSKGFSLHWD</sequence>
<dbReference type="SMART" id="SM01203">
    <property type="entry name" value="DUF3585"/>
    <property type="match status" value="1"/>
</dbReference>
<evidence type="ECO:0000259" key="24">
    <source>
        <dbReference type="PROSITE" id="PS50021"/>
    </source>
</evidence>
<feature type="domain" description="Calponin-homology (CH)" evidence="24">
    <location>
        <begin position="488"/>
        <end position="594"/>
    </location>
</feature>
<evidence type="ECO:0000256" key="12">
    <source>
        <dbReference type="ARBA" id="ARBA00022857"/>
    </source>
</evidence>
<dbReference type="InterPro" id="IPR001781">
    <property type="entry name" value="Znf_LIM"/>
</dbReference>
<feature type="region of interest" description="Disordered" evidence="23">
    <location>
        <begin position="1091"/>
        <end position="1124"/>
    </location>
</feature>
<keyword evidence="28" id="KW-1185">Reference proteome</keyword>
<evidence type="ECO:0000256" key="16">
    <source>
        <dbReference type="ARBA" id="ARBA00023054"/>
    </source>
</evidence>
<evidence type="ECO:0000259" key="26">
    <source>
        <dbReference type="PROSITE" id="PS51848"/>
    </source>
</evidence>
<dbReference type="GO" id="GO:0005634">
    <property type="term" value="C:nucleus"/>
    <property type="evidence" value="ECO:0007669"/>
    <property type="project" value="UniProtKB-SubCell"/>
</dbReference>
<dbReference type="GO" id="GO:0005856">
    <property type="term" value="C:cytoskeleton"/>
    <property type="evidence" value="ECO:0007669"/>
    <property type="project" value="UniProtKB-SubCell"/>
</dbReference>
<evidence type="ECO:0000256" key="4">
    <source>
        <dbReference type="ARBA" id="ARBA00008223"/>
    </source>
</evidence>
<dbReference type="CDD" id="cd09439">
    <property type="entry name" value="LIM_Mical"/>
    <property type="match status" value="1"/>
</dbReference>
<feature type="compositionally biased region" description="Basic and acidic residues" evidence="23">
    <location>
        <begin position="657"/>
        <end position="666"/>
    </location>
</feature>
<feature type="compositionally biased region" description="Low complexity" evidence="23">
    <location>
        <begin position="803"/>
        <end position="818"/>
    </location>
</feature>
<dbReference type="PROSITE" id="PS50023">
    <property type="entry name" value="LIM_DOMAIN_2"/>
    <property type="match status" value="1"/>
</dbReference>
<keyword evidence="19" id="KW-0539">Nucleus</keyword>
<dbReference type="GO" id="GO:0120501">
    <property type="term" value="F:F-actin monooxygenase activity"/>
    <property type="evidence" value="ECO:0007669"/>
    <property type="project" value="UniProtKB-EC"/>
</dbReference>
<dbReference type="InterPro" id="IPR036188">
    <property type="entry name" value="FAD/NAD-bd_sf"/>
</dbReference>
<evidence type="ECO:0000256" key="10">
    <source>
        <dbReference type="ARBA" id="ARBA00022827"/>
    </source>
</evidence>
<evidence type="ECO:0000256" key="5">
    <source>
        <dbReference type="ARBA" id="ARBA00012709"/>
    </source>
</evidence>
<feature type="region of interest" description="Disordered" evidence="23">
    <location>
        <begin position="618"/>
        <end position="684"/>
    </location>
</feature>
<dbReference type="SUPFAM" id="SSF57716">
    <property type="entry name" value="Glucocorticoid receptor-like (DNA-binding domain)"/>
    <property type="match status" value="1"/>
</dbReference>
<feature type="compositionally biased region" description="Acidic residues" evidence="23">
    <location>
        <begin position="921"/>
        <end position="967"/>
    </location>
</feature>
<feature type="domain" description="BMERB" evidence="26">
    <location>
        <begin position="1447"/>
        <end position="1596"/>
    </location>
</feature>
<comment type="catalytic activity">
    <reaction evidence="20">
        <text>L-methionyl-[F-actin] + NADPH + O2 + H(+) = L-methionyl-(R)-S-oxide-[F-actin] + NADP(+) + H2O</text>
        <dbReference type="Rhea" id="RHEA:51308"/>
        <dbReference type="Rhea" id="RHEA-COMP:12953"/>
        <dbReference type="Rhea" id="RHEA-COMP:12956"/>
        <dbReference type="ChEBI" id="CHEBI:15377"/>
        <dbReference type="ChEBI" id="CHEBI:15378"/>
        <dbReference type="ChEBI" id="CHEBI:15379"/>
        <dbReference type="ChEBI" id="CHEBI:16044"/>
        <dbReference type="ChEBI" id="CHEBI:45764"/>
        <dbReference type="ChEBI" id="CHEBI:57783"/>
        <dbReference type="ChEBI" id="CHEBI:58349"/>
        <dbReference type="EC" id="1.14.13.225"/>
    </reaction>
</comment>
<protein>
    <recommendedName>
        <fullName evidence="5">F-actin monooxygenase</fullName>
        <ecNumber evidence="5">1.14.13.225</ecNumber>
    </recommendedName>
</protein>
<dbReference type="GO" id="GO:0006887">
    <property type="term" value="P:exocytosis"/>
    <property type="evidence" value="ECO:0007669"/>
    <property type="project" value="UniProtKB-KW"/>
</dbReference>
<evidence type="ECO:0000256" key="9">
    <source>
        <dbReference type="ARBA" id="ARBA00022723"/>
    </source>
</evidence>
<dbReference type="InterPro" id="IPR036872">
    <property type="entry name" value="CH_dom_sf"/>
</dbReference>
<dbReference type="CDD" id="cd22198">
    <property type="entry name" value="CH_MICAL_EHBP-like"/>
    <property type="match status" value="1"/>
</dbReference>
<dbReference type="PROSITE" id="PS00478">
    <property type="entry name" value="LIM_DOMAIN_1"/>
    <property type="match status" value="1"/>
</dbReference>
<keyword evidence="16 22" id="KW-0175">Coiled coil</keyword>
<dbReference type="GeneTree" id="ENSGT00940000155580"/>
<keyword evidence="17" id="KW-0009">Actin-binding</keyword>
<feature type="region of interest" description="Disordered" evidence="23">
    <location>
        <begin position="990"/>
        <end position="1036"/>
    </location>
</feature>
<evidence type="ECO:0000259" key="25">
    <source>
        <dbReference type="PROSITE" id="PS50023"/>
    </source>
</evidence>
<dbReference type="Ensembl" id="ENSCCRT00000057162.2">
    <property type="protein sequence ID" value="ENSCCRP00000052739.2"/>
    <property type="gene ID" value="ENSCCRG00000028038.2"/>
</dbReference>
<organism evidence="27 28">
    <name type="scientific">Cyprinus carpio carpio</name>
    <dbReference type="NCBI Taxonomy" id="630221"/>
    <lineage>
        <taxon>Eukaryota</taxon>
        <taxon>Metazoa</taxon>
        <taxon>Chordata</taxon>
        <taxon>Craniata</taxon>
        <taxon>Vertebrata</taxon>
        <taxon>Euteleostomi</taxon>
        <taxon>Actinopterygii</taxon>
        <taxon>Neopterygii</taxon>
        <taxon>Teleostei</taxon>
        <taxon>Ostariophysi</taxon>
        <taxon>Cypriniformes</taxon>
        <taxon>Cyprinidae</taxon>
        <taxon>Cyprininae</taxon>
        <taxon>Cyprinus</taxon>
    </lineage>
</organism>
<feature type="compositionally biased region" description="Basic and acidic residues" evidence="23">
    <location>
        <begin position="901"/>
        <end position="920"/>
    </location>
</feature>
<comment type="subcellular location">
    <subcellularLocation>
        <location evidence="3">Cytoplasm</location>
        <location evidence="3">Cytoskeleton</location>
    </subcellularLocation>
    <subcellularLocation>
        <location evidence="2">Nucleus</location>
    </subcellularLocation>
</comment>
<evidence type="ECO:0000256" key="14">
    <source>
        <dbReference type="ARBA" id="ARBA00023033"/>
    </source>
</evidence>
<dbReference type="InterPro" id="IPR002938">
    <property type="entry name" value="FAD-bd"/>
</dbReference>
<evidence type="ECO:0000256" key="15">
    <source>
        <dbReference type="ARBA" id="ARBA00023038"/>
    </source>
</evidence>
<proteinExistence type="inferred from homology"/>
<dbReference type="PANTHER" id="PTHR23167:SF51">
    <property type="entry name" value="[F-ACTIN]-MONOOXYGENASE MICAL3"/>
    <property type="match status" value="1"/>
</dbReference>
<keyword evidence="12" id="KW-0521">NADP</keyword>
<evidence type="ECO:0000313" key="28">
    <source>
        <dbReference type="Proteomes" id="UP001108240"/>
    </source>
</evidence>
<evidence type="ECO:0000256" key="22">
    <source>
        <dbReference type="SAM" id="Coils"/>
    </source>
</evidence>
<keyword evidence="8" id="KW-0285">Flavoprotein</keyword>
<evidence type="ECO:0000256" key="8">
    <source>
        <dbReference type="ARBA" id="ARBA00022630"/>
    </source>
</evidence>
<accession>A0A8C1D116</accession>
<dbReference type="Gene3D" id="2.10.110.10">
    <property type="entry name" value="Cysteine Rich Protein"/>
    <property type="match status" value="1"/>
</dbReference>
<feature type="compositionally biased region" description="Polar residues" evidence="23">
    <location>
        <begin position="1091"/>
        <end position="1102"/>
    </location>
</feature>
<dbReference type="Pfam" id="PF01494">
    <property type="entry name" value="FAD_binding_3"/>
    <property type="match status" value="1"/>
</dbReference>
<feature type="compositionally biased region" description="Basic and acidic residues" evidence="23">
    <location>
        <begin position="674"/>
        <end position="683"/>
    </location>
</feature>
<feature type="coiled-coil region" evidence="22">
    <location>
        <begin position="1424"/>
        <end position="1477"/>
    </location>
</feature>
<dbReference type="OMA" id="FYCKQHY"/>
<dbReference type="GO" id="GO:0071949">
    <property type="term" value="F:FAD binding"/>
    <property type="evidence" value="ECO:0007669"/>
    <property type="project" value="InterPro"/>
</dbReference>
<evidence type="ECO:0000256" key="21">
    <source>
        <dbReference type="PROSITE-ProRule" id="PRU00125"/>
    </source>
</evidence>
<keyword evidence="10" id="KW-0274">FAD</keyword>
<comment type="cofactor">
    <cofactor evidence="1">
        <name>FAD</name>
        <dbReference type="ChEBI" id="CHEBI:57692"/>
    </cofactor>
</comment>
<comment type="similarity">
    <text evidence="4">Belongs to the Mical family.</text>
</comment>
<dbReference type="SMART" id="SM00033">
    <property type="entry name" value="CH"/>
    <property type="match status" value="1"/>
</dbReference>
<dbReference type="EC" id="1.14.13.225" evidence="5"/>
<reference evidence="27" key="2">
    <citation type="submission" date="2025-09" db="UniProtKB">
        <authorList>
            <consortium name="Ensembl"/>
        </authorList>
    </citation>
    <scope>IDENTIFICATION</scope>
</reference>
<evidence type="ECO:0000256" key="19">
    <source>
        <dbReference type="ARBA" id="ARBA00023242"/>
    </source>
</evidence>
<feature type="domain" description="LIM zinc-binding" evidence="25">
    <location>
        <begin position="725"/>
        <end position="787"/>
    </location>
</feature>
<keyword evidence="13" id="KW-0560">Oxidoreductase</keyword>
<dbReference type="Proteomes" id="UP001108240">
    <property type="component" value="Unplaced"/>
</dbReference>
<dbReference type="PRINTS" id="PR00420">
    <property type="entry name" value="RNGMNOXGNASE"/>
</dbReference>
<feature type="region of interest" description="Disordered" evidence="23">
    <location>
        <begin position="788"/>
        <end position="830"/>
    </location>
</feature>
<name>A0A8C1D116_CYPCA</name>
<dbReference type="Pfam" id="PF00307">
    <property type="entry name" value="CH"/>
    <property type="match status" value="1"/>
</dbReference>
<keyword evidence="18" id="KW-0206">Cytoskeleton</keyword>
<feature type="region of interest" description="Disordered" evidence="23">
    <location>
        <begin position="1163"/>
        <end position="1195"/>
    </location>
</feature>
<evidence type="ECO:0000256" key="11">
    <source>
        <dbReference type="ARBA" id="ARBA00022833"/>
    </source>
</evidence>
<dbReference type="InterPro" id="IPR057494">
    <property type="entry name" value="Rossman_Mical"/>
</dbReference>
<evidence type="ECO:0000256" key="13">
    <source>
        <dbReference type="ARBA" id="ARBA00023002"/>
    </source>
</evidence>
<evidence type="ECO:0000256" key="1">
    <source>
        <dbReference type="ARBA" id="ARBA00001974"/>
    </source>
</evidence>
<dbReference type="InterPro" id="IPR050540">
    <property type="entry name" value="F-actin_Monoox_Mical"/>
</dbReference>
<dbReference type="SUPFAM" id="SSF51905">
    <property type="entry name" value="FAD/NAD(P)-binding domain"/>
    <property type="match status" value="1"/>
</dbReference>
<dbReference type="PROSITE" id="PS50021">
    <property type="entry name" value="CH"/>
    <property type="match status" value="1"/>
</dbReference>
<dbReference type="Pfam" id="PF25413">
    <property type="entry name" value="Rossman_Mical"/>
    <property type="match status" value="1"/>
</dbReference>